<sequence>MSTIKKVLLTLFIITTLSLAGILLYSWNRTFANDENLIGNTAGNIYNGGLFCEKDGIIYFSNDKDNGSLYMMKSDATDIKKLHDDKAAYINVDENYIYYIRAVDTKSVNSGSSLPFNNTGIYRINRNGEGLKLISSKPGSYITLKGNHLYYQNYDVDRGVSLYRNQTDGSHQRLLLIEPAIPAAVINDRLYYTEADSDYSISYLDLSSFTTGTFIEGDFAYPVFFGDYIYYIDRSAGTINRMSLNGTDRTVLVKEKCSAYNITNSGKYLYYQVNDADNSKLCRMNLETSAVEILMEGHFKQIHVTENYVFFKDMDNTNTYIIPADGKAKVSIFNPPDLNP</sequence>
<accession>A0A0H5SEG2</accession>
<dbReference type="Gene3D" id="2.120.10.30">
    <property type="entry name" value="TolB, C-terminal domain"/>
    <property type="match status" value="1"/>
</dbReference>
<gene>
    <name evidence="3" type="ORF">HHT355_0623</name>
</gene>
<dbReference type="EMBL" id="CVTD020000008">
    <property type="protein sequence ID" value="CRZ33827.1"/>
    <property type="molecule type" value="Genomic_DNA"/>
</dbReference>
<dbReference type="InterPro" id="IPR011042">
    <property type="entry name" value="6-blade_b-propeller_TolB-like"/>
</dbReference>
<proteinExistence type="predicted"/>
<dbReference type="InterPro" id="IPR032485">
    <property type="entry name" value="LRP1-like_beta_prop"/>
</dbReference>
<feature type="domain" description="Prolow-density lipoprotein receptor-related protein 1-like beta-propeller" evidence="2">
    <location>
        <begin position="40"/>
        <end position="320"/>
    </location>
</feature>
<dbReference type="InterPro" id="IPR053369">
    <property type="entry name" value="SrfA-induced_signal"/>
</dbReference>
<dbReference type="PANTHER" id="PTHR32256">
    <property type="match status" value="1"/>
</dbReference>
<name>A0A0H5SEG2_HERHM</name>
<keyword evidence="1" id="KW-0812">Transmembrane</keyword>
<organism evidence="3 4">
    <name type="scientific">Herbinix hemicellulosilytica</name>
    <dbReference type="NCBI Taxonomy" id="1564487"/>
    <lineage>
        <taxon>Bacteria</taxon>
        <taxon>Bacillati</taxon>
        <taxon>Bacillota</taxon>
        <taxon>Clostridia</taxon>
        <taxon>Lachnospirales</taxon>
        <taxon>Lachnospiraceae</taxon>
        <taxon>Herbinix</taxon>
    </lineage>
</organism>
<protein>
    <recommendedName>
        <fullName evidence="2">Prolow-density lipoprotein receptor-related protein 1-like beta-propeller domain-containing protein</fullName>
    </recommendedName>
</protein>
<keyword evidence="4" id="KW-1185">Reference proteome</keyword>
<dbReference type="AlphaFoldDB" id="A0A0H5SEG2"/>
<keyword evidence="1" id="KW-1133">Transmembrane helix</keyword>
<evidence type="ECO:0000259" key="2">
    <source>
        <dbReference type="Pfam" id="PF16472"/>
    </source>
</evidence>
<evidence type="ECO:0000313" key="4">
    <source>
        <dbReference type="Proteomes" id="UP000236497"/>
    </source>
</evidence>
<dbReference type="PANTHER" id="PTHR32256:SF17">
    <property type="entry name" value="EGF-LIKE DOMAIN-CONTAINING PROTEIN"/>
    <property type="match status" value="1"/>
</dbReference>
<evidence type="ECO:0000313" key="3">
    <source>
        <dbReference type="EMBL" id="CRZ33827.1"/>
    </source>
</evidence>
<evidence type="ECO:0000256" key="1">
    <source>
        <dbReference type="SAM" id="Phobius"/>
    </source>
</evidence>
<reference evidence="3 4" key="1">
    <citation type="submission" date="2015-06" db="EMBL/GenBank/DDBJ databases">
        <authorList>
            <person name="Wibberg Daniel"/>
        </authorList>
    </citation>
    <scope>NUCLEOTIDE SEQUENCE [LARGE SCALE GENOMIC DNA]</scope>
    <source>
        <strain evidence="3 4">T3/55T</strain>
    </source>
</reference>
<dbReference type="Proteomes" id="UP000236497">
    <property type="component" value="Unassembled WGS sequence"/>
</dbReference>
<dbReference type="SUPFAM" id="SSF63825">
    <property type="entry name" value="YWTD domain"/>
    <property type="match status" value="1"/>
</dbReference>
<dbReference type="Pfam" id="PF16472">
    <property type="entry name" value="DUF5050"/>
    <property type="match status" value="1"/>
</dbReference>
<keyword evidence="1" id="KW-0472">Membrane</keyword>
<dbReference type="RefSeq" id="WP_158245875.1">
    <property type="nucleotide sequence ID" value="NZ_CVTD020000008.1"/>
</dbReference>
<feature type="transmembrane region" description="Helical" evidence="1">
    <location>
        <begin position="7"/>
        <end position="27"/>
    </location>
</feature>